<dbReference type="EMBL" id="BRYA01001460">
    <property type="protein sequence ID" value="GMI43714.1"/>
    <property type="molecule type" value="Genomic_DNA"/>
</dbReference>
<dbReference type="Gene3D" id="3.90.1200.10">
    <property type="match status" value="1"/>
</dbReference>
<dbReference type="AlphaFoldDB" id="A0A9W7GGU7"/>
<name>A0A9W7GGU7_9STRA</name>
<gene>
    <name evidence="1" type="ORF">TrCOL_g13529</name>
</gene>
<evidence type="ECO:0000313" key="2">
    <source>
        <dbReference type="Proteomes" id="UP001165065"/>
    </source>
</evidence>
<dbReference type="PANTHER" id="PTHR11012">
    <property type="entry name" value="PROTEIN KINASE-LIKE DOMAIN-CONTAINING"/>
    <property type="match status" value="1"/>
</dbReference>
<dbReference type="OrthoDB" id="191037at2759"/>
<proteinExistence type="predicted"/>
<keyword evidence="2" id="KW-1185">Reference proteome</keyword>
<accession>A0A9W7GGU7</accession>
<comment type="caution">
    <text evidence="1">The sequence shown here is derived from an EMBL/GenBank/DDBJ whole genome shotgun (WGS) entry which is preliminary data.</text>
</comment>
<dbReference type="InterPro" id="IPR012877">
    <property type="entry name" value="Dhs-27"/>
</dbReference>
<evidence type="ECO:0000313" key="1">
    <source>
        <dbReference type="EMBL" id="GMI43714.1"/>
    </source>
</evidence>
<dbReference type="Proteomes" id="UP001165065">
    <property type="component" value="Unassembled WGS sequence"/>
</dbReference>
<dbReference type="Pfam" id="PF07914">
    <property type="entry name" value="DUF1679"/>
    <property type="match status" value="1"/>
</dbReference>
<organism evidence="1 2">
    <name type="scientific">Triparma columacea</name>
    <dbReference type="NCBI Taxonomy" id="722753"/>
    <lineage>
        <taxon>Eukaryota</taxon>
        <taxon>Sar</taxon>
        <taxon>Stramenopiles</taxon>
        <taxon>Ochrophyta</taxon>
        <taxon>Bolidophyceae</taxon>
        <taxon>Parmales</taxon>
        <taxon>Triparmaceae</taxon>
        <taxon>Triparma</taxon>
    </lineage>
</organism>
<sequence length="466" mass="51827">MSPQVKPDLPPLPTTANDITLEWLKSIISKTTTGGRNIIGVKARSGVMFSGGNSSVAIFDLIYEECDDLASQASAALANPPKSVCIKVMPKDSLVPGWLLKRFWKAEVFYYQKLFSSAMGFPQPTCYYSAYEKTHAVIVMNEMTKGRLSCGDSTRDLTYEEACLSVLILARFHAKWWNATDPRLSKLGRFDSSESGITCKFLMGGAKNMLEVEEYAPIHPLVRAMMSKVKGLFRLMRRGPFTLTHGDSRSDNFFYEGEVAEDEVFDFDQQSYDKILADDDDSSASSIGSVASSAKSQPMSIGATSINSDEGSLSAKAALCDFQMIMVSNPMRDYANFVVNSLSPADRRSWNDKLIKLYHAEIIREGVDVGAFTYQQAKIDAKVMTFWPMMCNISIAHKSQASFKDYEARIAAGETLNTKEQRHFNLLKKTRTRLMSAAKDAGLLNLLNDCSSDLPLPFIPCCCYWC</sequence>
<dbReference type="SUPFAM" id="SSF56112">
    <property type="entry name" value="Protein kinase-like (PK-like)"/>
    <property type="match status" value="1"/>
</dbReference>
<reference evidence="2" key="1">
    <citation type="journal article" date="2023" name="Commun. Biol.">
        <title>Genome analysis of Parmales, the sister group of diatoms, reveals the evolutionary specialization of diatoms from phago-mixotrophs to photoautotrophs.</title>
        <authorList>
            <person name="Ban H."/>
            <person name="Sato S."/>
            <person name="Yoshikawa S."/>
            <person name="Yamada K."/>
            <person name="Nakamura Y."/>
            <person name="Ichinomiya M."/>
            <person name="Sato N."/>
            <person name="Blanc-Mathieu R."/>
            <person name="Endo H."/>
            <person name="Kuwata A."/>
            <person name="Ogata H."/>
        </authorList>
    </citation>
    <scope>NUCLEOTIDE SEQUENCE [LARGE SCALE GENOMIC DNA]</scope>
</reference>
<dbReference type="PANTHER" id="PTHR11012:SF30">
    <property type="entry name" value="PROTEIN KINASE-LIKE DOMAIN-CONTAINING"/>
    <property type="match status" value="1"/>
</dbReference>
<dbReference type="InterPro" id="IPR011009">
    <property type="entry name" value="Kinase-like_dom_sf"/>
</dbReference>
<evidence type="ECO:0008006" key="3">
    <source>
        <dbReference type="Google" id="ProtNLM"/>
    </source>
</evidence>
<protein>
    <recommendedName>
        <fullName evidence="3">CHK kinase-like domain-containing protein</fullName>
    </recommendedName>
</protein>